<name>E2AYN9_CAMFO</name>
<evidence type="ECO:0000313" key="2">
    <source>
        <dbReference type="EMBL" id="EFN61450.1"/>
    </source>
</evidence>
<dbReference type="InterPro" id="IPR049012">
    <property type="entry name" value="Mutator_transp_dom"/>
</dbReference>
<sequence>SWKKRGFSSLYGVITLIGYYSGKVVDLVVKSSYCQACTYFRNKSDYLEIAEHEEVCTINHKGSSGKMEVDAVLEMFGRSEEKYGVRYVNYVGDGDTKTFKAILDANPYENTEIKKSECVGHVEKRMGSRLRNIKKIAKLGGKGKLTDALIKKLTKYYGLAIRRNAKSKDDMKKAIMATYYHLISTDE</sequence>
<feature type="non-terminal residue" evidence="2">
    <location>
        <position position="1"/>
    </location>
</feature>
<dbReference type="OMA" id="NANICGD"/>
<dbReference type="AlphaFoldDB" id="E2AYN9"/>
<feature type="domain" description="Mutator-like transposase" evidence="1">
    <location>
        <begin position="1"/>
        <end position="184"/>
    </location>
</feature>
<dbReference type="Proteomes" id="UP000000311">
    <property type="component" value="Unassembled WGS sequence"/>
</dbReference>
<keyword evidence="3" id="KW-1185">Reference proteome</keyword>
<evidence type="ECO:0000259" key="1">
    <source>
        <dbReference type="Pfam" id="PF20700"/>
    </source>
</evidence>
<gene>
    <name evidence="2" type="ORF">EAG_00479</name>
</gene>
<feature type="non-terminal residue" evidence="2">
    <location>
        <position position="187"/>
    </location>
</feature>
<accession>E2AYN9</accession>
<proteinExistence type="predicted"/>
<dbReference type="EMBL" id="GL443981">
    <property type="protein sequence ID" value="EFN61450.1"/>
    <property type="molecule type" value="Genomic_DNA"/>
</dbReference>
<reference evidence="2 3" key="1">
    <citation type="journal article" date="2010" name="Science">
        <title>Genomic comparison of the ants Camponotus floridanus and Harpegnathos saltator.</title>
        <authorList>
            <person name="Bonasio R."/>
            <person name="Zhang G."/>
            <person name="Ye C."/>
            <person name="Mutti N.S."/>
            <person name="Fang X."/>
            <person name="Qin N."/>
            <person name="Donahue G."/>
            <person name="Yang P."/>
            <person name="Li Q."/>
            <person name="Li C."/>
            <person name="Zhang P."/>
            <person name="Huang Z."/>
            <person name="Berger S.L."/>
            <person name="Reinberg D."/>
            <person name="Wang J."/>
            <person name="Liebig J."/>
        </authorList>
    </citation>
    <scope>NUCLEOTIDE SEQUENCE [LARGE SCALE GENOMIC DNA]</scope>
    <source>
        <strain evidence="3">C129</strain>
    </source>
</reference>
<dbReference type="InParanoid" id="E2AYN9"/>
<evidence type="ECO:0000313" key="3">
    <source>
        <dbReference type="Proteomes" id="UP000000311"/>
    </source>
</evidence>
<organism evidence="3">
    <name type="scientific">Camponotus floridanus</name>
    <name type="common">Florida carpenter ant</name>
    <dbReference type="NCBI Taxonomy" id="104421"/>
    <lineage>
        <taxon>Eukaryota</taxon>
        <taxon>Metazoa</taxon>
        <taxon>Ecdysozoa</taxon>
        <taxon>Arthropoda</taxon>
        <taxon>Hexapoda</taxon>
        <taxon>Insecta</taxon>
        <taxon>Pterygota</taxon>
        <taxon>Neoptera</taxon>
        <taxon>Endopterygota</taxon>
        <taxon>Hymenoptera</taxon>
        <taxon>Apocrita</taxon>
        <taxon>Aculeata</taxon>
        <taxon>Formicoidea</taxon>
        <taxon>Formicidae</taxon>
        <taxon>Formicinae</taxon>
        <taxon>Camponotus</taxon>
    </lineage>
</organism>
<protein>
    <recommendedName>
        <fullName evidence="1">Mutator-like transposase domain-containing protein</fullName>
    </recommendedName>
</protein>
<dbReference type="Pfam" id="PF20700">
    <property type="entry name" value="Mutator"/>
    <property type="match status" value="1"/>
</dbReference>
<dbReference type="OrthoDB" id="8191111at2759"/>